<keyword evidence="5" id="KW-1185">Reference proteome</keyword>
<accession>A0A3S9PMT3</accession>
<dbReference type="Pfam" id="PF00571">
    <property type="entry name" value="CBS"/>
    <property type="match status" value="2"/>
</dbReference>
<evidence type="ECO:0000313" key="5">
    <source>
        <dbReference type="Proteomes" id="UP000267900"/>
    </source>
</evidence>
<sequence>MARTTGGRPLTCRDIMHEGVRCVGAHESLFEAAKLMRELGVGSLPICGDDNRLKGLVTDRDIVVECVATGRDPASVEAGALGGALHWIAADANAAEALEAMEIHRIKRLPVIDVADGHRLIGMISESELAKNLTDEQIAEFAGRVYAAP</sequence>
<dbReference type="PROSITE" id="PS51371">
    <property type="entry name" value="CBS"/>
    <property type="match status" value="2"/>
</dbReference>
<reference evidence="4 5" key="1">
    <citation type="submission" date="2018-12" db="EMBL/GenBank/DDBJ databases">
        <title>The whole draft genome of Streptomyce luteoverticillatus CGMCC 15060.</title>
        <authorList>
            <person name="Feng Z."/>
            <person name="Chen G."/>
            <person name="Zhang J."/>
            <person name="Zhu H."/>
            <person name="Yu X."/>
            <person name="Zhang W."/>
            <person name="Zhang X."/>
        </authorList>
    </citation>
    <scope>NUCLEOTIDE SEQUENCE [LARGE SCALE GENOMIC DNA]</scope>
    <source>
        <strain evidence="4 5">CGMCC 15060</strain>
    </source>
</reference>
<dbReference type="AlphaFoldDB" id="A0A3S9PMT3"/>
<keyword evidence="1 2" id="KW-0129">CBS domain</keyword>
<dbReference type="InterPro" id="IPR051257">
    <property type="entry name" value="Diverse_CBS-Domain"/>
</dbReference>
<dbReference type="InterPro" id="IPR046342">
    <property type="entry name" value="CBS_dom_sf"/>
</dbReference>
<dbReference type="SUPFAM" id="SSF54631">
    <property type="entry name" value="CBS-domain pair"/>
    <property type="match status" value="1"/>
</dbReference>
<evidence type="ECO:0000259" key="3">
    <source>
        <dbReference type="PROSITE" id="PS51371"/>
    </source>
</evidence>
<proteinExistence type="predicted"/>
<organism evidence="4 5">
    <name type="scientific">Streptomyces luteoverticillatus</name>
    <name type="common">Streptoverticillium luteoverticillatus</name>
    <dbReference type="NCBI Taxonomy" id="66425"/>
    <lineage>
        <taxon>Bacteria</taxon>
        <taxon>Bacillati</taxon>
        <taxon>Actinomycetota</taxon>
        <taxon>Actinomycetes</taxon>
        <taxon>Kitasatosporales</taxon>
        <taxon>Streptomycetaceae</taxon>
        <taxon>Streptomyces</taxon>
    </lineage>
</organism>
<protein>
    <submittedName>
        <fullName evidence="4">CBS domain-containing protein</fullName>
    </submittedName>
</protein>
<dbReference type="SMART" id="SM00116">
    <property type="entry name" value="CBS"/>
    <property type="match status" value="2"/>
</dbReference>
<evidence type="ECO:0000313" key="4">
    <source>
        <dbReference type="EMBL" id="AZQ73628.1"/>
    </source>
</evidence>
<name>A0A3S9PMT3_STRLT</name>
<evidence type="ECO:0000256" key="1">
    <source>
        <dbReference type="ARBA" id="ARBA00023122"/>
    </source>
</evidence>
<dbReference type="PANTHER" id="PTHR43080">
    <property type="entry name" value="CBS DOMAIN-CONTAINING PROTEIN CBSX3, MITOCHONDRIAL"/>
    <property type="match status" value="1"/>
</dbReference>
<feature type="domain" description="CBS" evidence="3">
    <location>
        <begin position="81"/>
        <end position="140"/>
    </location>
</feature>
<dbReference type="RefSeq" id="WP_126916139.1">
    <property type="nucleotide sequence ID" value="NZ_CP034587.1"/>
</dbReference>
<dbReference type="EMBL" id="CP034587">
    <property type="protein sequence ID" value="AZQ73628.1"/>
    <property type="molecule type" value="Genomic_DNA"/>
</dbReference>
<evidence type="ECO:0000256" key="2">
    <source>
        <dbReference type="PROSITE-ProRule" id="PRU00703"/>
    </source>
</evidence>
<dbReference type="InterPro" id="IPR000644">
    <property type="entry name" value="CBS_dom"/>
</dbReference>
<dbReference type="Gene3D" id="3.10.580.10">
    <property type="entry name" value="CBS-domain"/>
    <property type="match status" value="1"/>
</dbReference>
<feature type="domain" description="CBS" evidence="3">
    <location>
        <begin position="16"/>
        <end position="73"/>
    </location>
</feature>
<dbReference type="Proteomes" id="UP000267900">
    <property type="component" value="Chromosome"/>
</dbReference>
<dbReference type="OrthoDB" id="9789996at2"/>
<gene>
    <name evidence="4" type="ORF">EKH77_22545</name>
</gene>
<dbReference type="PANTHER" id="PTHR43080:SF2">
    <property type="entry name" value="CBS DOMAIN-CONTAINING PROTEIN"/>
    <property type="match status" value="1"/>
</dbReference>